<gene>
    <name evidence="3" type="ORF">A9J31_10745</name>
</gene>
<dbReference type="AlphaFoldDB" id="A0A1A7R794"/>
<dbReference type="EMBL" id="LZDS01000030">
    <property type="protein sequence ID" value="OBX27378.1"/>
    <property type="molecule type" value="Genomic_DNA"/>
</dbReference>
<sequence length="330" mass="37391">MRITLVMASAEDGGLEKHVIELANGLSQNNEVSLIAHERFAHLLDAKVNVVKMDLSGSRHNPWTKYQLKKKIIETQPDVLHVHAAKTAQFVHRMVKSFAFPCVVTVHGQKKKNQMNQSFDHIIVVSEQLKHQLENSSKTSVVYNGVELKIVPQKFQKNRKFIAVGRLNEVKGFDVLLQAWQDIPHQLTIAGEGEQRPLLEQLIQDLDLSDRVQLIGFCEDIQKQISEHEALIVSSLREGGPYTLGEALLLNRPVFGTRVGMMPEFLSEKWLCETNDADALQQLIKHYCALEHPESVFQDAFNLAQQHLTIEHMLLNTEQVYRQAIASQAA</sequence>
<dbReference type="STRING" id="1443941.A9J31_10745"/>
<keyword evidence="4" id="KW-1185">Reference proteome</keyword>
<proteinExistence type="predicted"/>
<protein>
    <submittedName>
        <fullName evidence="3">Glycosyltransferase</fullName>
    </submittedName>
</protein>
<dbReference type="CDD" id="cd03811">
    <property type="entry name" value="GT4_GT28_WabH-like"/>
    <property type="match status" value="1"/>
</dbReference>
<evidence type="ECO:0000313" key="3">
    <source>
        <dbReference type="EMBL" id="OBX27378.1"/>
    </source>
</evidence>
<evidence type="ECO:0000313" key="4">
    <source>
        <dbReference type="Proteomes" id="UP000185753"/>
    </source>
</evidence>
<keyword evidence="3" id="KW-0808">Transferase</keyword>
<dbReference type="OrthoDB" id="9795746at2"/>
<organism evidence="3 4">
    <name type="scientific">Acinetobacter gandensis</name>
    <dbReference type="NCBI Taxonomy" id="1443941"/>
    <lineage>
        <taxon>Bacteria</taxon>
        <taxon>Pseudomonadati</taxon>
        <taxon>Pseudomonadota</taxon>
        <taxon>Gammaproteobacteria</taxon>
        <taxon>Moraxellales</taxon>
        <taxon>Moraxellaceae</taxon>
        <taxon>Acinetobacter</taxon>
    </lineage>
</organism>
<dbReference type="Pfam" id="PF00534">
    <property type="entry name" value="Glycos_transf_1"/>
    <property type="match status" value="1"/>
</dbReference>
<dbReference type="GO" id="GO:1901135">
    <property type="term" value="P:carbohydrate derivative metabolic process"/>
    <property type="evidence" value="ECO:0007669"/>
    <property type="project" value="UniProtKB-ARBA"/>
</dbReference>
<dbReference type="Gene3D" id="3.40.50.2000">
    <property type="entry name" value="Glycogen Phosphorylase B"/>
    <property type="match status" value="2"/>
</dbReference>
<dbReference type="GO" id="GO:0016757">
    <property type="term" value="F:glycosyltransferase activity"/>
    <property type="evidence" value="ECO:0007669"/>
    <property type="project" value="InterPro"/>
</dbReference>
<reference evidence="4" key="1">
    <citation type="submission" date="2016-06" db="EMBL/GenBank/DDBJ databases">
        <authorList>
            <person name="Radolfova-Krizova L."/>
            <person name="Nemec A."/>
        </authorList>
    </citation>
    <scope>NUCLEOTIDE SEQUENCE [LARGE SCALE GENOMIC DNA]</scope>
    <source>
        <strain evidence="4">ANC 4275</strain>
    </source>
</reference>
<dbReference type="SUPFAM" id="SSF53756">
    <property type="entry name" value="UDP-Glycosyltransferase/glycogen phosphorylase"/>
    <property type="match status" value="1"/>
</dbReference>
<dbReference type="RefSeq" id="WP_067767782.1">
    <property type="nucleotide sequence ID" value="NZ_LZDS01000030.1"/>
</dbReference>
<dbReference type="Pfam" id="PF13439">
    <property type="entry name" value="Glyco_transf_4"/>
    <property type="match status" value="1"/>
</dbReference>
<evidence type="ECO:0000259" key="2">
    <source>
        <dbReference type="Pfam" id="PF13439"/>
    </source>
</evidence>
<feature type="domain" description="Glycosyl transferase family 1" evidence="1">
    <location>
        <begin position="152"/>
        <end position="287"/>
    </location>
</feature>
<evidence type="ECO:0000259" key="1">
    <source>
        <dbReference type="Pfam" id="PF00534"/>
    </source>
</evidence>
<comment type="caution">
    <text evidence="3">The sequence shown here is derived from an EMBL/GenBank/DDBJ whole genome shotgun (WGS) entry which is preliminary data.</text>
</comment>
<dbReference type="PANTHER" id="PTHR12526">
    <property type="entry name" value="GLYCOSYLTRANSFERASE"/>
    <property type="match status" value="1"/>
</dbReference>
<feature type="domain" description="Glycosyltransferase subfamily 4-like N-terminal" evidence="2">
    <location>
        <begin position="13"/>
        <end position="148"/>
    </location>
</feature>
<dbReference type="PANTHER" id="PTHR12526:SF630">
    <property type="entry name" value="GLYCOSYLTRANSFERASE"/>
    <property type="match status" value="1"/>
</dbReference>
<dbReference type="InterPro" id="IPR028098">
    <property type="entry name" value="Glyco_trans_4-like_N"/>
</dbReference>
<dbReference type="Proteomes" id="UP000185753">
    <property type="component" value="Unassembled WGS sequence"/>
</dbReference>
<accession>A0A1A7R794</accession>
<name>A0A1A7R794_9GAMM</name>
<dbReference type="InterPro" id="IPR001296">
    <property type="entry name" value="Glyco_trans_1"/>
</dbReference>